<organism evidence="2 3">
    <name type="scientific">Roseateles aquatilis</name>
    <dbReference type="NCBI Taxonomy" id="431061"/>
    <lineage>
        <taxon>Bacteria</taxon>
        <taxon>Pseudomonadati</taxon>
        <taxon>Pseudomonadota</taxon>
        <taxon>Betaproteobacteria</taxon>
        <taxon>Burkholderiales</taxon>
        <taxon>Sphaerotilaceae</taxon>
        <taxon>Roseateles</taxon>
    </lineage>
</organism>
<feature type="domain" description="PAS fold-3" evidence="1">
    <location>
        <begin position="40"/>
        <end position="129"/>
    </location>
</feature>
<reference evidence="2 3" key="1">
    <citation type="journal article" date="2008" name="Int. J. Syst. Evol. Microbiol.">
        <title>Description of Roseateles aquatilis sp. nov. and Roseateles terrae sp. nov., in the class Betaproteobacteria, and emended description of the genus Roseateles.</title>
        <authorList>
            <person name="Gomila M."/>
            <person name="Bowien B."/>
            <person name="Falsen E."/>
            <person name="Moore E.R."/>
            <person name="Lalucat J."/>
        </authorList>
    </citation>
    <scope>NUCLEOTIDE SEQUENCE [LARGE SCALE GENOMIC DNA]</scope>
    <source>
        <strain evidence="2 3">CCUG 48205</strain>
    </source>
</reference>
<dbReference type="Proteomes" id="UP000197468">
    <property type="component" value="Unassembled WGS sequence"/>
</dbReference>
<dbReference type="CDD" id="cd00130">
    <property type="entry name" value="PAS"/>
    <property type="match status" value="1"/>
</dbReference>
<sequence>MRRARCIAMGIRHHEVRNWRSAVESGAFGVWDLSPQLEVVHYSPRWKEHLGFPHPDQPDSTAFWRCRVHPEDLEPMMLSLRAHFDGFTDGYEQRFRLRSNGSGYRTVLSRGRVVQRDHRGDVLRMLGTMVDLTARPVTPFDDRFMGDVAPLGSGGRTPFHTLLSLTGALVPAQDLIPDDDTAELLDQVAEIMARSLEQVMSTA</sequence>
<evidence type="ECO:0000313" key="3">
    <source>
        <dbReference type="Proteomes" id="UP000197468"/>
    </source>
</evidence>
<dbReference type="InterPro" id="IPR013655">
    <property type="entry name" value="PAS_fold_3"/>
</dbReference>
<keyword evidence="3" id="KW-1185">Reference proteome</keyword>
<protein>
    <recommendedName>
        <fullName evidence="1">PAS fold-3 domain-containing protein</fullName>
    </recommendedName>
</protein>
<dbReference type="Gene3D" id="3.30.450.20">
    <property type="entry name" value="PAS domain"/>
    <property type="match status" value="1"/>
</dbReference>
<dbReference type="InterPro" id="IPR000014">
    <property type="entry name" value="PAS"/>
</dbReference>
<dbReference type="AlphaFoldDB" id="A0A246JKM5"/>
<proteinExistence type="predicted"/>
<gene>
    <name evidence="2" type="ORF">CDN99_01255</name>
</gene>
<evidence type="ECO:0000259" key="1">
    <source>
        <dbReference type="Pfam" id="PF08447"/>
    </source>
</evidence>
<dbReference type="EMBL" id="NIOF01000001">
    <property type="protein sequence ID" value="OWQ93157.1"/>
    <property type="molecule type" value="Genomic_DNA"/>
</dbReference>
<dbReference type="SUPFAM" id="SSF55785">
    <property type="entry name" value="PYP-like sensor domain (PAS domain)"/>
    <property type="match status" value="1"/>
</dbReference>
<dbReference type="Pfam" id="PF08447">
    <property type="entry name" value="PAS_3"/>
    <property type="match status" value="1"/>
</dbReference>
<name>A0A246JKM5_9BURK</name>
<accession>A0A246JKM5</accession>
<dbReference type="InterPro" id="IPR035965">
    <property type="entry name" value="PAS-like_dom_sf"/>
</dbReference>
<comment type="caution">
    <text evidence="2">The sequence shown here is derived from an EMBL/GenBank/DDBJ whole genome shotgun (WGS) entry which is preliminary data.</text>
</comment>
<evidence type="ECO:0000313" key="2">
    <source>
        <dbReference type="EMBL" id="OWQ93157.1"/>
    </source>
</evidence>